<comment type="caution">
    <text evidence="1">The sequence shown here is derived from an EMBL/GenBank/DDBJ whole genome shotgun (WGS) entry which is preliminary data.</text>
</comment>
<dbReference type="EMBL" id="JBHRTD010000012">
    <property type="protein sequence ID" value="MFC3138647.1"/>
    <property type="molecule type" value="Genomic_DNA"/>
</dbReference>
<gene>
    <name evidence="1" type="ORF">ACFOE0_10665</name>
</gene>
<dbReference type="Proteomes" id="UP001595621">
    <property type="component" value="Unassembled WGS sequence"/>
</dbReference>
<proteinExistence type="predicted"/>
<name>A0ABV7GB06_9GAMM</name>
<protein>
    <submittedName>
        <fullName evidence="1">Uncharacterized protein</fullName>
    </submittedName>
</protein>
<accession>A0ABV7GB06</accession>
<dbReference type="RefSeq" id="WP_248935843.1">
    <property type="nucleotide sequence ID" value="NZ_JAKILF010000003.1"/>
</dbReference>
<evidence type="ECO:0000313" key="1">
    <source>
        <dbReference type="EMBL" id="MFC3138647.1"/>
    </source>
</evidence>
<sequence length="118" mass="13763">MSSGIVFRGVDYDCTNGMAEYLLDLCIQEFSEIEEYEEYPHVLEFFSDYREMFFGGLIIFLNEEDFEKKSDYIFLSKLFARVFDFAESNESELTDIGKAKVSSSFRNLVEELKKYGAS</sequence>
<reference evidence="2" key="1">
    <citation type="journal article" date="2019" name="Int. J. Syst. Evol. Microbiol.">
        <title>The Global Catalogue of Microorganisms (GCM) 10K type strain sequencing project: providing services to taxonomists for standard genome sequencing and annotation.</title>
        <authorList>
            <consortium name="The Broad Institute Genomics Platform"/>
            <consortium name="The Broad Institute Genome Sequencing Center for Infectious Disease"/>
            <person name="Wu L."/>
            <person name="Ma J."/>
        </authorList>
    </citation>
    <scope>NUCLEOTIDE SEQUENCE [LARGE SCALE GENOMIC DNA]</scope>
    <source>
        <strain evidence="2">KCTC 52277</strain>
    </source>
</reference>
<keyword evidence="2" id="KW-1185">Reference proteome</keyword>
<organism evidence="1 2">
    <name type="scientific">Shewanella submarina</name>
    <dbReference type="NCBI Taxonomy" id="2016376"/>
    <lineage>
        <taxon>Bacteria</taxon>
        <taxon>Pseudomonadati</taxon>
        <taxon>Pseudomonadota</taxon>
        <taxon>Gammaproteobacteria</taxon>
        <taxon>Alteromonadales</taxon>
        <taxon>Shewanellaceae</taxon>
        <taxon>Shewanella</taxon>
    </lineage>
</organism>
<evidence type="ECO:0000313" key="2">
    <source>
        <dbReference type="Proteomes" id="UP001595621"/>
    </source>
</evidence>